<dbReference type="CDD" id="cd00165">
    <property type="entry name" value="S4"/>
    <property type="match status" value="1"/>
</dbReference>
<dbReference type="EMBL" id="LILC01000032">
    <property type="protein sequence ID" value="KOO40717.1"/>
    <property type="molecule type" value="Genomic_DNA"/>
</dbReference>
<evidence type="ECO:0000313" key="10">
    <source>
        <dbReference type="Proteomes" id="UP000037558"/>
    </source>
</evidence>
<dbReference type="FunFam" id="3.30.2350.10:FF:000006">
    <property type="entry name" value="Pseudouridine synthase"/>
    <property type="match status" value="1"/>
</dbReference>
<organism evidence="9 10">
    <name type="scientific">Priestia koreensis</name>
    <dbReference type="NCBI Taxonomy" id="284581"/>
    <lineage>
        <taxon>Bacteria</taxon>
        <taxon>Bacillati</taxon>
        <taxon>Bacillota</taxon>
        <taxon>Bacilli</taxon>
        <taxon>Bacillales</taxon>
        <taxon>Bacillaceae</taxon>
        <taxon>Priestia</taxon>
    </lineage>
</organism>
<dbReference type="PROSITE" id="PS01129">
    <property type="entry name" value="PSI_RLU"/>
    <property type="match status" value="1"/>
</dbReference>
<gene>
    <name evidence="9" type="ORF">AMD01_20645</name>
</gene>
<feature type="domain" description="RNA-binding S4" evidence="8">
    <location>
        <begin position="15"/>
        <end position="74"/>
    </location>
</feature>
<evidence type="ECO:0000256" key="7">
    <source>
        <dbReference type="RuleBase" id="RU362028"/>
    </source>
</evidence>
<dbReference type="EC" id="5.4.99.-" evidence="7"/>
<feature type="active site" evidence="5">
    <location>
        <position position="138"/>
    </location>
</feature>
<keyword evidence="4 7" id="KW-0413">Isomerase</keyword>
<dbReference type="SUPFAM" id="SSF55120">
    <property type="entry name" value="Pseudouridine synthase"/>
    <property type="match status" value="1"/>
</dbReference>
<evidence type="ECO:0000256" key="2">
    <source>
        <dbReference type="ARBA" id="ARBA00010876"/>
    </source>
</evidence>
<dbReference type="InterPro" id="IPR020103">
    <property type="entry name" value="PsdUridine_synth_cat_dom_sf"/>
</dbReference>
<dbReference type="InterPro" id="IPR006224">
    <property type="entry name" value="PsdUridine_synth_RluA-like_CS"/>
</dbReference>
<dbReference type="GO" id="GO:0003723">
    <property type="term" value="F:RNA binding"/>
    <property type="evidence" value="ECO:0007669"/>
    <property type="project" value="UniProtKB-KW"/>
</dbReference>
<dbReference type="GO" id="GO:0120159">
    <property type="term" value="F:rRNA pseudouridine synthase activity"/>
    <property type="evidence" value="ECO:0007669"/>
    <property type="project" value="UniProtKB-ARBA"/>
</dbReference>
<comment type="function">
    <text evidence="7">Responsible for synthesis of pseudouridine from uracil.</text>
</comment>
<dbReference type="InterPro" id="IPR006225">
    <property type="entry name" value="PsdUridine_synth_RluC/D"/>
</dbReference>
<dbReference type="InterPro" id="IPR050188">
    <property type="entry name" value="RluA_PseudoU_synthase"/>
</dbReference>
<evidence type="ECO:0000259" key="8">
    <source>
        <dbReference type="SMART" id="SM00363"/>
    </source>
</evidence>
<accession>A0A0M0KQ22</accession>
<sequence length="304" mass="34491">MEVIEVKVEDVHQFERLDKVLTSHNQDWSRTQVQQWIKNGDVTVNNQPSKVNYKVKVNDQIVLTIPELEESNVEAEEMDLDIYYEDEDVLVVNKPRGMVVHPAPGHTSGTLVNGLMAHCKDLSGINGVMRPGIVHRIDKDTSGLLMVAKNDMAHESLVNQLVAKTVTRRYRALVHGIIPHDHGTIDAPIGRDKIDRQSMTVTEENSRDAVTHFNVLERFREFTYVECQLETGRTHQIRVHMKYIGHPLAGDPKYGPRKTLPIDGQALHAGVLGFEHPRTGKYVEFEAPLPKEFEEMLDLVAKRS</sequence>
<comment type="caution">
    <text evidence="9">The sequence shown here is derived from an EMBL/GenBank/DDBJ whole genome shotgun (WGS) entry which is preliminary data.</text>
</comment>
<dbReference type="AlphaFoldDB" id="A0A0M0KQ22"/>
<dbReference type="PANTHER" id="PTHR21600">
    <property type="entry name" value="MITOCHONDRIAL RNA PSEUDOURIDINE SYNTHASE"/>
    <property type="match status" value="1"/>
</dbReference>
<keyword evidence="3 6" id="KW-0694">RNA-binding</keyword>
<dbReference type="OrthoDB" id="9807829at2"/>
<dbReference type="InterPro" id="IPR036986">
    <property type="entry name" value="S4_RNA-bd_sf"/>
</dbReference>
<dbReference type="GO" id="GO:0000455">
    <property type="term" value="P:enzyme-directed rRNA pseudouridine synthesis"/>
    <property type="evidence" value="ECO:0007669"/>
    <property type="project" value="UniProtKB-ARBA"/>
</dbReference>
<comment type="catalytic activity">
    <reaction evidence="1 7">
        <text>a uridine in RNA = a pseudouridine in RNA</text>
        <dbReference type="Rhea" id="RHEA:48348"/>
        <dbReference type="Rhea" id="RHEA-COMP:12068"/>
        <dbReference type="Rhea" id="RHEA-COMP:12069"/>
        <dbReference type="ChEBI" id="CHEBI:65314"/>
        <dbReference type="ChEBI" id="CHEBI:65315"/>
    </reaction>
</comment>
<dbReference type="NCBIfam" id="TIGR00005">
    <property type="entry name" value="rluA_subfam"/>
    <property type="match status" value="1"/>
</dbReference>
<evidence type="ECO:0000256" key="5">
    <source>
        <dbReference type="PIRSR" id="PIRSR606225-1"/>
    </source>
</evidence>
<keyword evidence="10" id="KW-1185">Reference proteome</keyword>
<dbReference type="RefSeq" id="WP_053403351.1">
    <property type="nucleotide sequence ID" value="NZ_JAUKEN010000001.1"/>
</dbReference>
<dbReference type="SMART" id="SM00363">
    <property type="entry name" value="S4"/>
    <property type="match status" value="1"/>
</dbReference>
<dbReference type="InterPro" id="IPR002942">
    <property type="entry name" value="S4_RNA-bd"/>
</dbReference>
<evidence type="ECO:0000256" key="3">
    <source>
        <dbReference type="ARBA" id="ARBA00022884"/>
    </source>
</evidence>
<reference evidence="10" key="1">
    <citation type="submission" date="2015-08" db="EMBL/GenBank/DDBJ databases">
        <title>Fjat-14210 dsm16467.</title>
        <authorList>
            <person name="Liu B."/>
            <person name="Wang J."/>
            <person name="Zhu Y."/>
            <person name="Liu G."/>
            <person name="Chen Q."/>
            <person name="Chen Z."/>
            <person name="Lan J."/>
            <person name="Che J."/>
            <person name="Ge C."/>
            <person name="Shi H."/>
            <person name="Pan Z."/>
            <person name="Liu X."/>
        </authorList>
    </citation>
    <scope>NUCLEOTIDE SEQUENCE [LARGE SCALE GENOMIC DNA]</scope>
    <source>
        <strain evidence="10">DSM 16467</strain>
    </source>
</reference>
<dbReference type="Pfam" id="PF00849">
    <property type="entry name" value="PseudoU_synth_2"/>
    <property type="match status" value="1"/>
</dbReference>
<evidence type="ECO:0000256" key="6">
    <source>
        <dbReference type="PROSITE-ProRule" id="PRU00182"/>
    </source>
</evidence>
<dbReference type="SUPFAM" id="SSF55174">
    <property type="entry name" value="Alpha-L RNA-binding motif"/>
    <property type="match status" value="1"/>
</dbReference>
<dbReference type="CDD" id="cd02869">
    <property type="entry name" value="PseudoU_synth_RluA_like"/>
    <property type="match status" value="1"/>
</dbReference>
<comment type="similarity">
    <text evidence="2 7">Belongs to the pseudouridine synthase RluA family.</text>
</comment>
<dbReference type="Proteomes" id="UP000037558">
    <property type="component" value="Unassembled WGS sequence"/>
</dbReference>
<proteinExistence type="inferred from homology"/>
<dbReference type="PANTHER" id="PTHR21600:SF44">
    <property type="entry name" value="RIBOSOMAL LARGE SUBUNIT PSEUDOURIDINE SYNTHASE D"/>
    <property type="match status" value="1"/>
</dbReference>
<dbReference type="Gene3D" id="3.30.2350.10">
    <property type="entry name" value="Pseudouridine synthase"/>
    <property type="match status" value="1"/>
</dbReference>
<dbReference type="InterPro" id="IPR006145">
    <property type="entry name" value="PsdUridine_synth_RsuA/RluA"/>
</dbReference>
<dbReference type="STRING" id="284581.AMD01_20645"/>
<name>A0A0M0KQ22_9BACI</name>
<evidence type="ECO:0000256" key="4">
    <source>
        <dbReference type="ARBA" id="ARBA00023235"/>
    </source>
</evidence>
<protein>
    <recommendedName>
        <fullName evidence="7">Pseudouridine synthase</fullName>
        <ecNumber evidence="7">5.4.99.-</ecNumber>
    </recommendedName>
</protein>
<evidence type="ECO:0000313" key="9">
    <source>
        <dbReference type="EMBL" id="KOO40717.1"/>
    </source>
</evidence>
<dbReference type="PROSITE" id="PS50889">
    <property type="entry name" value="S4"/>
    <property type="match status" value="1"/>
</dbReference>
<dbReference type="PATRIC" id="fig|284581.3.peg.1457"/>
<evidence type="ECO:0000256" key="1">
    <source>
        <dbReference type="ARBA" id="ARBA00000073"/>
    </source>
</evidence>
<dbReference type="Gene3D" id="3.10.290.10">
    <property type="entry name" value="RNA-binding S4 domain"/>
    <property type="match status" value="1"/>
</dbReference>
<dbReference type="Pfam" id="PF01479">
    <property type="entry name" value="S4"/>
    <property type="match status" value="1"/>
</dbReference>